<feature type="transmembrane region" description="Helical" evidence="6">
    <location>
        <begin position="662"/>
        <end position="687"/>
    </location>
</feature>
<feature type="transmembrane region" description="Helical" evidence="6">
    <location>
        <begin position="2505"/>
        <end position="2529"/>
    </location>
</feature>
<feature type="transmembrane region" description="Helical" evidence="6">
    <location>
        <begin position="2422"/>
        <end position="2447"/>
    </location>
</feature>
<feature type="transmembrane region" description="Helical" evidence="6">
    <location>
        <begin position="342"/>
        <end position="365"/>
    </location>
</feature>
<keyword evidence="4 6" id="KW-0472">Membrane</keyword>
<feature type="compositionally biased region" description="Basic and acidic residues" evidence="5">
    <location>
        <begin position="580"/>
        <end position="597"/>
    </location>
</feature>
<feature type="domain" description="Anoctamin transmembrane" evidence="7">
    <location>
        <begin position="2303"/>
        <end position="2801"/>
    </location>
</feature>
<accession>A0AB34J324</accession>
<feature type="transmembrane region" description="Helical" evidence="6">
    <location>
        <begin position="2719"/>
        <end position="2737"/>
    </location>
</feature>
<evidence type="ECO:0000256" key="5">
    <source>
        <dbReference type="SAM" id="MobiDB-lite"/>
    </source>
</evidence>
<feature type="transmembrane region" description="Helical" evidence="6">
    <location>
        <begin position="907"/>
        <end position="926"/>
    </location>
</feature>
<dbReference type="GO" id="GO:0005254">
    <property type="term" value="F:chloride channel activity"/>
    <property type="evidence" value="ECO:0007669"/>
    <property type="project" value="TreeGrafter"/>
</dbReference>
<feature type="transmembrane region" description="Helical" evidence="6">
    <location>
        <begin position="415"/>
        <end position="440"/>
    </location>
</feature>
<feature type="transmembrane region" description="Helical" evidence="6">
    <location>
        <begin position="2351"/>
        <end position="2372"/>
    </location>
</feature>
<evidence type="ECO:0000256" key="3">
    <source>
        <dbReference type="ARBA" id="ARBA00022989"/>
    </source>
</evidence>
<feature type="compositionally biased region" description="Low complexity" evidence="5">
    <location>
        <begin position="1962"/>
        <end position="1974"/>
    </location>
</feature>
<name>A0AB34J324_PRYPA</name>
<evidence type="ECO:0000313" key="9">
    <source>
        <dbReference type="Proteomes" id="UP001515480"/>
    </source>
</evidence>
<sequence length="2817" mass="311167">MRGGVVSPDAMLMQTRAESRGCFLWLLAFYLAVVTLLCNWQPAAGLEHTRWLHSVPASAAADGVELLLHAGEFSPRVSIRLRVHARGTALAQLLLQQSVRLQLSRLAAAPPANASSCAPPDLAVALPDGTPLPPLPSPRDPAERSSGADEPPPAPPPAACAAEARAPRWEGVLDATRQLLLRCGQSAGGCEPQTLAQLDASPGFSYRLRLTLPASPNATRHADLLEAAVELAAPTREQRLRTAAAKLLAMLLTLSLRFWYREQISDFLAADLLPTQPFASLVALLVALRDEPFSGLLTLLRGGHSLADALVITRFALTYAPLLAFALVSIDTVQLRTRPAIVSFWLPKLLLFVCLVLPLFIAWPLRSPPTLITMLDSDSPAPDSSFAEMLVYWLRPVHYDVLRQPLDASTFHDEYLVLLLIEAIALAVYGVAALLLLLSAVFVDDAATRRNWWQPLLLALLTIASTSAAADAQLREALSLDAHPLVTPHVRLWLIHSLVWLLLVAASPARGMRELIGTSTLRERVELWLRQAEQPAALRGGAEATPFLNDLRTATPEQKVGRIQRFLLEFSMRHSTRSQEAARETLEHGRRAREGEGKAGGGGGKGRGEGRGSRLPPRARRGREEASASRQAEPRVTSSRGGEPPRVDVPWLHRHMSCTLHFLPSWGLGSIYVVLYGLLALAAVLAFTATSPLPSSAIQVDTYQSATGCDDPLLPFDGVRCSGVDALRGEQMVMNVAGVRRSEREIRLFLQPYNRAYERQGLVMHWAIAVELRARANAAPNATAAAAPREAAPNSTGGGEEGGGAWVVLRAETLLHRTVSCLPQRAACEPVQLTWEDGLAYRFYQYRVRIESLSDLGGGARPPADRNRSSFTGGLPDLTQTDLLPLGEVGLLARRHAAEWTALQGNLGLVASSVSILMLLVFTWHAAGPGWPTPQQRVMPLALACAILYSSDGVPPFFFLIAPSHMRFGGTVARIVAKAADFCVFALYALVEVHAHGYDDLSQSALHSPSSPRRTFWSFWAPKLILTGVTFALATLLGVSFVFAAQGHEARAALGLGAFMNAEDVQPLSVMLIVCGGAFVAYYLGIVAWVSLRAIPRRKVRAESKARFVWQAQGSALFALTIFGLEAFPLALEYLQLPFWVSENMLAGEAITIRVVDLYMVNIYFALQAWLHLPSAGMRSLRRALREGRDLQRDALVTILPSFAGAHVSGLHPQATLQGGGMGAKPGSRGTLPAEGVALKAQHSPHTHFRDRLYALSKLIPGEQAPHQQEGDAIISFFGLGRSSEGAEASPGYFRRARLLKTVLTGGFVKLSTTLRELSGSRALVRELLCAEVDLRLEDLEGAAAVGLPSSRGASVACSTAGAVGAWSEEWDVVAQEGELAAWAVAPLLGTQMVVAACHSRVRRAVATLHSAQVRLRDALNSRHAKRGMAVLLRGHANLSEPETALISFTAKLLDKEHLPLPFGLRMEEPTDGAAAGLPVEPHSANSGIRARYQLYCRHSAWLPWSQTVRSSETLGLQLLEAISVWLDAVHEYDRAVLGFVVYADLPPAELSDAAQAEWRRAILDFEGSNEVRGAARSRDLFMPIGNASRGTRRYHSSSPHSCAQALLQIRPFLLSRPELARMAESIEVSPGSSSYVSSISGALNLSGVRFNYALLLKDMAGYTIEGCPKRAPWRSRSVCFEPGASRVGFTGQEMTTFAVLGSPSQLHEASDQEDAHAQAIDFEEQSARFGAHNGEDFMVEFGGSTSWGVVASDGQLRAKILETDRQLWLRLWLQGALQRNNDDEEELRQIHKRYTEAAAARGSEVMTPTRSFSPLRLSFGSRRTGMLDACRYLEQRAKFALTLRVVRLTTWGGEELLGTARWIPPWRHPSKLLEARDGDEDLNETARRLRDEWLNPSDSSSDSETEVLTLLNRAGARVGSLHAVVSAVDAFRDAYSNLSSEAEDSNVVADHGASSEHMNEGSEAAGSSAANPSERSRYLLQSQRAAWPDLYQALAAGLARRRAGLFSLGSQPPDWLVQLNHRIELGRERPQQALVLELNEEERARLLSNIRGNLRLQDVKLVPCLRLSVRLVSLRTNHYYNELLQGQLCKSKTPTTTRVVIEASLDELPSDAEQRKVFSPYSANQLLDMAELRDSDYVQTITSRLQAAGFHTRTIRVNSEELPIIRTPLEDGKHGKQVLVLLGLSPQKVSEEFEIIKRARFEREGSTQVMMQTTPTSAEELQIIDRLLRRPRRMGGAELHHPPRPELARLGRDAAFPPPSWRVGGVELIEACYPLHDQDFNRELQKSFGSSWFLSEAQLTAVRGHYGEEIGFMFAYYDMKNKLCVPVAILGIIVSVLKLLPSVAGSKAVSILNTTFGLIMVLWGAVVLVLWQRQKTHLQHVWGVEHFQGRSYERPQFECWHDHATGNPRYYPIWMRNAKRALSFFVTFLQVVFLVTLTLLIYVQYVTSTEFFTGLTRKFLASGVNSLLYGFVIMVLELGLFRHISGLLSEFENWQLQSEYESAYVFKVFFFIFVDGYLWYWVLGFFHIPIIRENSLPDGTMSPAFADHFTIFGIRLFSSSTTVDEWVYSFEYSITLHVVGVNFAMLALENLLPILLAIYGSRRWKYASRRLAKRRPEIGAITGRCDIDGSNFVASAQVEQLRSVLLEGNQETYNTFWDMYDLVLYTGYQSVMSLLQPMTPFLFLINDLLEVRTDPIKIAAYQRALPQTKRDLGEWERCLWFQLYAAVLQVALFISFSTQTLEKLWYTDSDDPAYFVNGRLTVAARLSVAFGLCGFMYLCIMVIRGALSQLPEDTVEKHEREKMAAARRVRGSFAEF</sequence>
<dbReference type="EMBL" id="JBGBPQ010000013">
    <property type="protein sequence ID" value="KAL1511764.1"/>
    <property type="molecule type" value="Genomic_DNA"/>
</dbReference>
<evidence type="ECO:0000256" key="2">
    <source>
        <dbReference type="ARBA" id="ARBA00022692"/>
    </source>
</evidence>
<evidence type="ECO:0000313" key="8">
    <source>
        <dbReference type="EMBL" id="KAL1511764.1"/>
    </source>
</evidence>
<dbReference type="PANTHER" id="PTHR12308">
    <property type="entry name" value="ANOCTAMIN"/>
    <property type="match status" value="1"/>
</dbReference>
<feature type="transmembrane region" description="Helical" evidence="6">
    <location>
        <begin position="2467"/>
        <end position="2485"/>
    </location>
</feature>
<dbReference type="InterPro" id="IPR007632">
    <property type="entry name" value="Anoctamin"/>
</dbReference>
<feature type="region of interest" description="Disordered" evidence="5">
    <location>
        <begin position="112"/>
        <end position="162"/>
    </location>
</feature>
<dbReference type="GO" id="GO:0016020">
    <property type="term" value="C:membrane"/>
    <property type="evidence" value="ECO:0007669"/>
    <property type="project" value="UniProtKB-SubCell"/>
</dbReference>
<protein>
    <recommendedName>
        <fullName evidence="7">Anoctamin transmembrane domain-containing protein</fullName>
    </recommendedName>
</protein>
<proteinExistence type="predicted"/>
<gene>
    <name evidence="8" type="ORF">AB1Y20_005050</name>
</gene>
<dbReference type="Pfam" id="PF04547">
    <property type="entry name" value="Anoctamin"/>
    <property type="match status" value="1"/>
</dbReference>
<feature type="region of interest" description="Disordered" evidence="5">
    <location>
        <begin position="1943"/>
        <end position="1976"/>
    </location>
</feature>
<dbReference type="InterPro" id="IPR049452">
    <property type="entry name" value="Anoctamin_TM"/>
</dbReference>
<feature type="region of interest" description="Disordered" evidence="5">
    <location>
        <begin position="857"/>
        <end position="876"/>
    </location>
</feature>
<feature type="transmembrane region" description="Helical" evidence="6">
    <location>
        <begin position="309"/>
        <end position="330"/>
    </location>
</feature>
<keyword evidence="3 6" id="KW-1133">Transmembrane helix</keyword>
<feature type="transmembrane region" description="Helical" evidence="6">
    <location>
        <begin position="938"/>
        <end position="962"/>
    </location>
</feature>
<feature type="region of interest" description="Disordered" evidence="5">
    <location>
        <begin position="577"/>
        <end position="644"/>
    </location>
</feature>
<feature type="transmembrane region" description="Helical" evidence="6">
    <location>
        <begin position="2763"/>
        <end position="2784"/>
    </location>
</feature>
<evidence type="ECO:0000259" key="7">
    <source>
        <dbReference type="Pfam" id="PF04547"/>
    </source>
</evidence>
<dbReference type="PANTHER" id="PTHR12308:SF73">
    <property type="entry name" value="ANOCTAMIN"/>
    <property type="match status" value="1"/>
</dbReference>
<dbReference type="Proteomes" id="UP001515480">
    <property type="component" value="Unassembled WGS sequence"/>
</dbReference>
<feature type="transmembrane region" description="Helical" evidence="6">
    <location>
        <begin position="1065"/>
        <end position="1092"/>
    </location>
</feature>
<feature type="transmembrane region" description="Helical" evidence="6">
    <location>
        <begin position="452"/>
        <end position="470"/>
    </location>
</feature>
<feature type="transmembrane region" description="Helical" evidence="6">
    <location>
        <begin position="2575"/>
        <end position="2601"/>
    </location>
</feature>
<evidence type="ECO:0000256" key="6">
    <source>
        <dbReference type="SAM" id="Phobius"/>
    </source>
</evidence>
<feature type="compositionally biased region" description="Pro residues" evidence="5">
    <location>
        <begin position="130"/>
        <end position="139"/>
    </location>
</feature>
<reference evidence="8 9" key="1">
    <citation type="journal article" date="2024" name="Science">
        <title>Giant polyketide synthase enzymes in the biosynthesis of giant marine polyether toxins.</title>
        <authorList>
            <person name="Fallon T.R."/>
            <person name="Shende V.V."/>
            <person name="Wierzbicki I.H."/>
            <person name="Pendleton A.L."/>
            <person name="Watervoot N.F."/>
            <person name="Auber R.P."/>
            <person name="Gonzalez D.J."/>
            <person name="Wisecaver J.H."/>
            <person name="Moore B.S."/>
        </authorList>
    </citation>
    <scope>NUCLEOTIDE SEQUENCE [LARGE SCALE GENOMIC DNA]</scope>
    <source>
        <strain evidence="8 9">12B1</strain>
    </source>
</reference>
<evidence type="ECO:0000256" key="4">
    <source>
        <dbReference type="ARBA" id="ARBA00023136"/>
    </source>
</evidence>
<feature type="transmembrane region" description="Helical" evidence="6">
    <location>
        <begin position="1112"/>
        <end position="1131"/>
    </location>
</feature>
<organism evidence="8 9">
    <name type="scientific">Prymnesium parvum</name>
    <name type="common">Toxic golden alga</name>
    <dbReference type="NCBI Taxonomy" id="97485"/>
    <lineage>
        <taxon>Eukaryota</taxon>
        <taxon>Haptista</taxon>
        <taxon>Haptophyta</taxon>
        <taxon>Prymnesiophyceae</taxon>
        <taxon>Prymnesiales</taxon>
        <taxon>Prymnesiaceae</taxon>
        <taxon>Prymnesium</taxon>
    </lineage>
</organism>
<comment type="caution">
    <text evidence="8">The sequence shown here is derived from an EMBL/GenBank/DDBJ whole genome shotgun (WGS) entry which is preliminary data.</text>
</comment>
<feature type="transmembrane region" description="Helical" evidence="6">
    <location>
        <begin position="1024"/>
        <end position="1045"/>
    </location>
</feature>
<keyword evidence="9" id="KW-1185">Reference proteome</keyword>
<comment type="subcellular location">
    <subcellularLocation>
        <location evidence="1">Membrane</location>
        <topology evidence="1">Multi-pass membrane protein</topology>
    </subcellularLocation>
</comment>
<evidence type="ECO:0000256" key="1">
    <source>
        <dbReference type="ARBA" id="ARBA00004141"/>
    </source>
</evidence>
<keyword evidence="2 6" id="KW-0812">Transmembrane</keyword>